<feature type="domain" description="Ribosomal protein L9" evidence="7">
    <location>
        <begin position="22"/>
        <end position="59"/>
    </location>
</feature>
<evidence type="ECO:0000313" key="10">
    <source>
        <dbReference type="Proteomes" id="UP001210925"/>
    </source>
</evidence>
<evidence type="ECO:0000256" key="4">
    <source>
        <dbReference type="ARBA" id="ARBA00022980"/>
    </source>
</evidence>
<dbReference type="GO" id="GO:0019843">
    <property type="term" value="F:rRNA binding"/>
    <property type="evidence" value="ECO:0007669"/>
    <property type="project" value="UniProtKB-KW"/>
</dbReference>
<dbReference type="Pfam" id="PF01281">
    <property type="entry name" value="Ribosomal_L9_N"/>
    <property type="match status" value="1"/>
</dbReference>
<dbReference type="Proteomes" id="UP001210925">
    <property type="component" value="Unassembled WGS sequence"/>
</dbReference>
<evidence type="ECO:0000256" key="2">
    <source>
        <dbReference type="ARBA" id="ARBA00022730"/>
    </source>
</evidence>
<dbReference type="GO" id="GO:0006412">
    <property type="term" value="P:translation"/>
    <property type="evidence" value="ECO:0007669"/>
    <property type="project" value="InterPro"/>
</dbReference>
<dbReference type="EMBL" id="JADGKB010000006">
    <property type="protein sequence ID" value="KAJ3261336.1"/>
    <property type="molecule type" value="Genomic_DNA"/>
</dbReference>
<evidence type="ECO:0000259" key="8">
    <source>
        <dbReference type="Pfam" id="PF03948"/>
    </source>
</evidence>
<dbReference type="Gene3D" id="3.40.5.10">
    <property type="entry name" value="Ribosomal protein L9, N-terminal domain"/>
    <property type="match status" value="1"/>
</dbReference>
<dbReference type="SUPFAM" id="SSF55653">
    <property type="entry name" value="Ribosomal protein L9 C-domain"/>
    <property type="match status" value="1"/>
</dbReference>
<name>A0AAD5ULB7_9FUNG</name>
<sequence length="200" mass="22622">MKLPPVNMRLQIRTKFKKPDIHVYLQENVEGLGNAGDIVLAKLGYARNYLVPFKKAYYVPRHRGKPILPDNWVAPVKETGDILEKITPAIITVPYNINSIQTVTPIEQIEHIMSDMELKDALLKVQDLEFQRVRIKKDSDKIFGSVTPADIANALLNQNISIDKEKIQGRFKEIGSHSATITLSEDIDPIAISIIIRDIE</sequence>
<feature type="domain" description="Large ribosomal subunit protein bL9 C-terminal" evidence="8">
    <location>
        <begin position="124"/>
        <end position="188"/>
    </location>
</feature>
<proteinExistence type="inferred from homology"/>
<dbReference type="InterPro" id="IPR036791">
    <property type="entry name" value="Ribosomal_bL9_C_sf"/>
</dbReference>
<evidence type="ECO:0000259" key="7">
    <source>
        <dbReference type="Pfam" id="PF01281"/>
    </source>
</evidence>
<comment type="caution">
    <text evidence="9">The sequence shown here is derived from an EMBL/GenBank/DDBJ whole genome shotgun (WGS) entry which is preliminary data.</text>
</comment>
<dbReference type="GO" id="GO:0005840">
    <property type="term" value="C:ribosome"/>
    <property type="evidence" value="ECO:0007669"/>
    <property type="project" value="UniProtKB-KW"/>
</dbReference>
<gene>
    <name evidence="9" type="ORF">HK103_005944</name>
</gene>
<dbReference type="InterPro" id="IPR000244">
    <property type="entry name" value="Ribosomal_bL9"/>
</dbReference>
<keyword evidence="4" id="KW-0689">Ribosomal protein</keyword>
<dbReference type="AlphaFoldDB" id="A0AAD5ULB7"/>
<organism evidence="9 10">
    <name type="scientific">Boothiomyces macroporosus</name>
    <dbReference type="NCBI Taxonomy" id="261099"/>
    <lineage>
        <taxon>Eukaryota</taxon>
        <taxon>Fungi</taxon>
        <taxon>Fungi incertae sedis</taxon>
        <taxon>Chytridiomycota</taxon>
        <taxon>Chytridiomycota incertae sedis</taxon>
        <taxon>Chytridiomycetes</taxon>
        <taxon>Rhizophydiales</taxon>
        <taxon>Terramycetaceae</taxon>
        <taxon>Boothiomyces</taxon>
    </lineage>
</organism>
<evidence type="ECO:0000256" key="1">
    <source>
        <dbReference type="ARBA" id="ARBA00010605"/>
    </source>
</evidence>
<comment type="similarity">
    <text evidence="1">Belongs to the bacterial ribosomal protein bL9 family.</text>
</comment>
<keyword evidence="3" id="KW-0694">RNA-binding</keyword>
<keyword evidence="2" id="KW-0699">rRNA-binding</keyword>
<dbReference type="InterPro" id="IPR009027">
    <property type="entry name" value="Ribosomal_bL9/RNase_H1_N"/>
</dbReference>
<dbReference type="InterPro" id="IPR020070">
    <property type="entry name" value="Ribosomal_bL9_N"/>
</dbReference>
<keyword evidence="10" id="KW-1185">Reference proteome</keyword>
<dbReference type="Pfam" id="PF03948">
    <property type="entry name" value="Ribosomal_L9_C"/>
    <property type="match status" value="1"/>
</dbReference>
<keyword evidence="5" id="KW-0687">Ribonucleoprotein</keyword>
<dbReference type="GO" id="GO:1990904">
    <property type="term" value="C:ribonucleoprotein complex"/>
    <property type="evidence" value="ECO:0007669"/>
    <property type="project" value="UniProtKB-KW"/>
</dbReference>
<dbReference type="PANTHER" id="PTHR21368">
    <property type="entry name" value="50S RIBOSOMAL PROTEIN L9"/>
    <property type="match status" value="1"/>
</dbReference>
<protein>
    <recommendedName>
        <fullName evidence="6">50S ribosomal protein L9, chloroplastic</fullName>
    </recommendedName>
</protein>
<dbReference type="GO" id="GO:0003735">
    <property type="term" value="F:structural constituent of ribosome"/>
    <property type="evidence" value="ECO:0007669"/>
    <property type="project" value="InterPro"/>
</dbReference>
<accession>A0AAD5ULB7</accession>
<dbReference type="InterPro" id="IPR020069">
    <property type="entry name" value="Ribosomal_bL9_C"/>
</dbReference>
<dbReference type="Gene3D" id="3.10.430.100">
    <property type="entry name" value="Ribosomal protein L9, C-terminal domain"/>
    <property type="match status" value="1"/>
</dbReference>
<evidence type="ECO:0000256" key="3">
    <source>
        <dbReference type="ARBA" id="ARBA00022884"/>
    </source>
</evidence>
<reference evidence="9" key="1">
    <citation type="submission" date="2020-05" db="EMBL/GenBank/DDBJ databases">
        <title>Phylogenomic resolution of chytrid fungi.</title>
        <authorList>
            <person name="Stajich J.E."/>
            <person name="Amses K."/>
            <person name="Simmons R."/>
            <person name="Seto K."/>
            <person name="Myers J."/>
            <person name="Bonds A."/>
            <person name="Quandt C.A."/>
            <person name="Barry K."/>
            <person name="Liu P."/>
            <person name="Grigoriev I."/>
            <person name="Longcore J.E."/>
            <person name="James T.Y."/>
        </authorList>
    </citation>
    <scope>NUCLEOTIDE SEQUENCE</scope>
    <source>
        <strain evidence="9">PLAUS21</strain>
    </source>
</reference>
<dbReference type="SUPFAM" id="SSF55658">
    <property type="entry name" value="L9 N-domain-like"/>
    <property type="match status" value="1"/>
</dbReference>
<evidence type="ECO:0000313" key="9">
    <source>
        <dbReference type="EMBL" id="KAJ3261336.1"/>
    </source>
</evidence>
<evidence type="ECO:0000256" key="5">
    <source>
        <dbReference type="ARBA" id="ARBA00023274"/>
    </source>
</evidence>
<evidence type="ECO:0000256" key="6">
    <source>
        <dbReference type="ARBA" id="ARBA00035427"/>
    </source>
</evidence>
<dbReference type="InterPro" id="IPR036935">
    <property type="entry name" value="Ribosomal_bL9_N_sf"/>
</dbReference>